<accession>A0ABQ6INX0</accession>
<evidence type="ECO:0000256" key="1">
    <source>
        <dbReference type="SAM" id="MobiDB-lite"/>
    </source>
</evidence>
<evidence type="ECO:0000313" key="2">
    <source>
        <dbReference type="EMBL" id="GMA39154.1"/>
    </source>
</evidence>
<sequence length="123" mass="13725">MESDRNQGVSGLERCHARAPTQGRQPCPRTYGVFVTTWQERNGRAITANITLDTANISSGPLPGLWSHKIQGVYAHELGHGLNLKDNPNTGRVSLMKYGSQGLQGGYYWPQPYDIEDVRRIFP</sequence>
<proteinExistence type="predicted"/>
<dbReference type="InterPro" id="IPR024079">
    <property type="entry name" value="MetalloPept_cat_dom_sf"/>
</dbReference>
<evidence type="ECO:0008006" key="4">
    <source>
        <dbReference type="Google" id="ProtNLM"/>
    </source>
</evidence>
<dbReference type="SUPFAM" id="SSF55486">
    <property type="entry name" value="Metalloproteases ('zincins'), catalytic domain"/>
    <property type="match status" value="1"/>
</dbReference>
<gene>
    <name evidence="2" type="ORF">GCM10025883_11990</name>
</gene>
<dbReference type="Proteomes" id="UP001157126">
    <property type="component" value="Unassembled WGS sequence"/>
</dbReference>
<dbReference type="Gene3D" id="3.40.390.10">
    <property type="entry name" value="Collagenase (Catalytic Domain)"/>
    <property type="match status" value="1"/>
</dbReference>
<feature type="region of interest" description="Disordered" evidence="1">
    <location>
        <begin position="1"/>
        <end position="26"/>
    </location>
</feature>
<keyword evidence="3" id="KW-1185">Reference proteome</keyword>
<organism evidence="2 3">
    <name type="scientific">Mobilicoccus caccae</name>
    <dbReference type="NCBI Taxonomy" id="1859295"/>
    <lineage>
        <taxon>Bacteria</taxon>
        <taxon>Bacillati</taxon>
        <taxon>Actinomycetota</taxon>
        <taxon>Actinomycetes</taxon>
        <taxon>Micrococcales</taxon>
        <taxon>Dermatophilaceae</taxon>
        <taxon>Mobilicoccus</taxon>
    </lineage>
</organism>
<comment type="caution">
    <text evidence="2">The sequence shown here is derived from an EMBL/GenBank/DDBJ whole genome shotgun (WGS) entry which is preliminary data.</text>
</comment>
<reference evidence="3" key="1">
    <citation type="journal article" date="2019" name="Int. J. Syst. Evol. Microbiol.">
        <title>The Global Catalogue of Microorganisms (GCM) 10K type strain sequencing project: providing services to taxonomists for standard genome sequencing and annotation.</title>
        <authorList>
            <consortium name="The Broad Institute Genomics Platform"/>
            <consortium name="The Broad Institute Genome Sequencing Center for Infectious Disease"/>
            <person name="Wu L."/>
            <person name="Ma J."/>
        </authorList>
    </citation>
    <scope>NUCLEOTIDE SEQUENCE [LARGE SCALE GENOMIC DNA]</scope>
    <source>
        <strain evidence="3">NBRC 113072</strain>
    </source>
</reference>
<name>A0ABQ6INX0_9MICO</name>
<protein>
    <recommendedName>
        <fullName evidence="4">Peptidase M10 metallopeptidase domain-containing protein</fullName>
    </recommendedName>
</protein>
<evidence type="ECO:0000313" key="3">
    <source>
        <dbReference type="Proteomes" id="UP001157126"/>
    </source>
</evidence>
<dbReference type="EMBL" id="BSUO01000001">
    <property type="protein sequence ID" value="GMA39154.1"/>
    <property type="molecule type" value="Genomic_DNA"/>
</dbReference>